<keyword evidence="3" id="KW-0805">Transcription regulation</keyword>
<feature type="compositionally biased region" description="Basic residues" evidence="6">
    <location>
        <begin position="533"/>
        <end position="542"/>
    </location>
</feature>
<proteinExistence type="inferred from homology"/>
<sequence>MPTPAPKSKAKAHSREMHHRSRSRNSTPMSASSLSAVDTVHSPYLQTAVNANPVLSDTPVEDLFDGHGLSSNPPSATMLRSISDNIRTQLLNTVKPRGEVCERLMRELSQKKKERTERNRQREMEEHAAAERKKNLAVTPKKRGREDETRPPAVGAHGVARQDGGDNQAAATSSSISSPVSQPPQSPREASTKQEPGSPGSDTSPHQPPPAPPIQQYQIFGEDPTAFPDDTIYEIRQVTPDMTEEEKKEIYSVAYYPESDLHDQTCGTPPDRDFSNAKPAQQVNFTTFQNYAEPFLRPLTEEDRGFLLERGNRELPFVIPKLGAKHYKEIWAEEDNQIAMDPNAHKLAANEARGSLDDMDDEIAATDMVSVGPVLTRLMTAMRSEYVFRATGKEDEVLLPGIDNMDIDGETNGHAETKPEPSASAFPEQYWKNVEIPRPDYNTIDERLHRELVFMGLISPNDTPEYNARLDDEVSARLRYLQTELRRISIKNGARKARLEELLEDWMSKQEYSTIADDLDNQINAAYLKRNRNIGKKGKQQKRPGGAGGGSHVVGVARSTTGGAGVGVGEPIKGLIERKTRWREWIGPVVDYGKTKIPEESIFKPEIMKKYEAQELDRWGEEQEA</sequence>
<evidence type="ECO:0000313" key="7">
    <source>
        <dbReference type="EMBL" id="KIW08608.1"/>
    </source>
</evidence>
<dbReference type="GO" id="GO:0005634">
    <property type="term" value="C:nucleus"/>
    <property type="evidence" value="ECO:0007669"/>
    <property type="project" value="UniProtKB-SubCell"/>
</dbReference>
<gene>
    <name evidence="7" type="ORF">PV09_00567</name>
</gene>
<dbReference type="Proteomes" id="UP000053259">
    <property type="component" value="Unassembled WGS sequence"/>
</dbReference>
<evidence type="ECO:0000313" key="8">
    <source>
        <dbReference type="Proteomes" id="UP000053259"/>
    </source>
</evidence>
<feature type="region of interest" description="Disordered" evidence="6">
    <location>
        <begin position="1"/>
        <end position="36"/>
    </location>
</feature>
<dbReference type="AlphaFoldDB" id="A0A0D2APK0"/>
<dbReference type="GeneID" id="27308540"/>
<organism evidence="7 8">
    <name type="scientific">Verruconis gallopava</name>
    <dbReference type="NCBI Taxonomy" id="253628"/>
    <lineage>
        <taxon>Eukaryota</taxon>
        <taxon>Fungi</taxon>
        <taxon>Dikarya</taxon>
        <taxon>Ascomycota</taxon>
        <taxon>Pezizomycotina</taxon>
        <taxon>Dothideomycetes</taxon>
        <taxon>Pleosporomycetidae</taxon>
        <taxon>Venturiales</taxon>
        <taxon>Sympoventuriaceae</taxon>
        <taxon>Verruconis</taxon>
    </lineage>
</organism>
<keyword evidence="4" id="KW-0804">Transcription</keyword>
<comment type="similarity">
    <text evidence="2">Belongs to the NGG1 family.</text>
</comment>
<feature type="region of interest" description="Disordered" evidence="6">
    <location>
        <begin position="533"/>
        <end position="553"/>
    </location>
</feature>
<dbReference type="GO" id="GO:0000124">
    <property type="term" value="C:SAGA complex"/>
    <property type="evidence" value="ECO:0007669"/>
    <property type="project" value="TreeGrafter"/>
</dbReference>
<keyword evidence="5" id="KW-0539">Nucleus</keyword>
<accession>A0A0D2APK0</accession>
<dbReference type="PANTHER" id="PTHR13556:SF2">
    <property type="entry name" value="TRANSCRIPTIONAL ADAPTER 3"/>
    <property type="match status" value="1"/>
</dbReference>
<comment type="subcellular location">
    <subcellularLocation>
        <location evidence="1">Nucleus</location>
    </subcellularLocation>
</comment>
<dbReference type="InterPro" id="IPR019340">
    <property type="entry name" value="Histone_AcTrfase_su3"/>
</dbReference>
<dbReference type="FunCoup" id="A0A0D2APK0">
    <property type="interactions" value="321"/>
</dbReference>
<evidence type="ECO:0000256" key="3">
    <source>
        <dbReference type="ARBA" id="ARBA00023015"/>
    </source>
</evidence>
<dbReference type="PANTHER" id="PTHR13556">
    <property type="entry name" value="TRANSCRIPTIONAL ADAPTER 3-RELATED"/>
    <property type="match status" value="1"/>
</dbReference>
<name>A0A0D2APK0_9PEZI</name>
<evidence type="ECO:0000256" key="5">
    <source>
        <dbReference type="ARBA" id="ARBA00023242"/>
    </source>
</evidence>
<evidence type="ECO:0000256" key="4">
    <source>
        <dbReference type="ARBA" id="ARBA00023163"/>
    </source>
</evidence>
<feature type="compositionally biased region" description="Polar residues" evidence="6">
    <location>
        <begin position="27"/>
        <end position="36"/>
    </location>
</feature>
<dbReference type="STRING" id="253628.A0A0D2APK0"/>
<dbReference type="EMBL" id="KN847530">
    <property type="protein sequence ID" value="KIW08608.1"/>
    <property type="molecule type" value="Genomic_DNA"/>
</dbReference>
<evidence type="ECO:0000256" key="2">
    <source>
        <dbReference type="ARBA" id="ARBA00005330"/>
    </source>
</evidence>
<dbReference type="HOGENOM" id="CLU_016102_0_0_1"/>
<dbReference type="GO" id="GO:0006357">
    <property type="term" value="P:regulation of transcription by RNA polymerase II"/>
    <property type="evidence" value="ECO:0007669"/>
    <property type="project" value="TreeGrafter"/>
</dbReference>
<keyword evidence="8" id="KW-1185">Reference proteome</keyword>
<dbReference type="Pfam" id="PF10198">
    <property type="entry name" value="Ada3"/>
    <property type="match status" value="1"/>
</dbReference>
<feature type="region of interest" description="Disordered" evidence="6">
    <location>
        <begin position="106"/>
        <end position="227"/>
    </location>
</feature>
<evidence type="ECO:0000256" key="1">
    <source>
        <dbReference type="ARBA" id="ARBA00004123"/>
    </source>
</evidence>
<protein>
    <submittedName>
        <fullName evidence="7">Uncharacterized protein</fullName>
    </submittedName>
</protein>
<feature type="compositionally biased region" description="Basic residues" evidence="6">
    <location>
        <begin position="8"/>
        <end position="23"/>
    </location>
</feature>
<dbReference type="InParanoid" id="A0A0D2APK0"/>
<dbReference type="OrthoDB" id="1232at2759"/>
<dbReference type="GO" id="GO:0003713">
    <property type="term" value="F:transcription coactivator activity"/>
    <property type="evidence" value="ECO:0007669"/>
    <property type="project" value="TreeGrafter"/>
</dbReference>
<dbReference type="VEuPathDB" id="FungiDB:PV09_00567"/>
<reference evidence="7 8" key="1">
    <citation type="submission" date="2015-01" db="EMBL/GenBank/DDBJ databases">
        <title>The Genome Sequence of Ochroconis gallopava CBS43764.</title>
        <authorList>
            <consortium name="The Broad Institute Genomics Platform"/>
            <person name="Cuomo C."/>
            <person name="de Hoog S."/>
            <person name="Gorbushina A."/>
            <person name="Stielow B."/>
            <person name="Teixiera M."/>
            <person name="Abouelleil A."/>
            <person name="Chapman S.B."/>
            <person name="Priest M."/>
            <person name="Young S.K."/>
            <person name="Wortman J."/>
            <person name="Nusbaum C."/>
            <person name="Birren B."/>
        </authorList>
    </citation>
    <scope>NUCLEOTIDE SEQUENCE [LARGE SCALE GENOMIC DNA]</scope>
    <source>
        <strain evidence="7 8">CBS 43764</strain>
    </source>
</reference>
<evidence type="ECO:0000256" key="6">
    <source>
        <dbReference type="SAM" id="MobiDB-lite"/>
    </source>
</evidence>
<dbReference type="RefSeq" id="XP_016218477.1">
    <property type="nucleotide sequence ID" value="XM_016353324.1"/>
</dbReference>
<feature type="compositionally biased region" description="Basic and acidic residues" evidence="6">
    <location>
        <begin position="106"/>
        <end position="134"/>
    </location>
</feature>